<accession>A0A1X7H434</accession>
<gene>
    <name evidence="1" type="ORF">SAMN05661091_1713</name>
</gene>
<organism evidence="1 2">
    <name type="scientific">Paenibacillus uliginis N3/975</name>
    <dbReference type="NCBI Taxonomy" id="1313296"/>
    <lineage>
        <taxon>Bacteria</taxon>
        <taxon>Bacillati</taxon>
        <taxon>Bacillota</taxon>
        <taxon>Bacilli</taxon>
        <taxon>Bacillales</taxon>
        <taxon>Paenibacillaceae</taxon>
        <taxon>Paenibacillus</taxon>
    </lineage>
</organism>
<evidence type="ECO:0000313" key="1">
    <source>
        <dbReference type="EMBL" id="SMF79512.1"/>
    </source>
</evidence>
<dbReference type="RefSeq" id="WP_208918600.1">
    <property type="nucleotide sequence ID" value="NZ_LT840184.1"/>
</dbReference>
<reference evidence="1 2" key="1">
    <citation type="submission" date="2017-04" db="EMBL/GenBank/DDBJ databases">
        <authorList>
            <person name="Afonso C.L."/>
            <person name="Miller P.J."/>
            <person name="Scott M.A."/>
            <person name="Spackman E."/>
            <person name="Goraichik I."/>
            <person name="Dimitrov K.M."/>
            <person name="Suarez D.L."/>
            <person name="Swayne D.E."/>
        </authorList>
    </citation>
    <scope>NUCLEOTIDE SEQUENCE [LARGE SCALE GENOMIC DNA]</scope>
    <source>
        <strain evidence="1 2">N3/975</strain>
    </source>
</reference>
<dbReference type="Gene3D" id="3.40.50.300">
    <property type="entry name" value="P-loop containing nucleotide triphosphate hydrolases"/>
    <property type="match status" value="1"/>
</dbReference>
<dbReference type="STRING" id="1313296.SAMN05661091_1713"/>
<dbReference type="AlphaFoldDB" id="A0A1X7H434"/>
<dbReference type="PANTHER" id="PTHR37816:SF2">
    <property type="entry name" value="DNA TOPOLOGY MODULATION PROTEIN FLAR-RELATED PROTEIN"/>
    <property type="match status" value="1"/>
</dbReference>
<keyword evidence="2" id="KW-1185">Reference proteome</keyword>
<sequence>MKIRIVGPCGSGKSSLARELSKEFNIPYYEIDNMIWDRSEEDLRYPEEVRNATFFKIIQSESWIVEGAQSKWTGESFGCADIIFILVPNVWVRDHRIIKRFIRSRTGIESWNYKQTFSNLIKMMVEWNHRYDLGEVSELTQTYSNKRFYIKNKKDAIKHIQDYIGAERKDNDIA</sequence>
<dbReference type="InterPro" id="IPR052922">
    <property type="entry name" value="Cytidylate_Kinase-2"/>
</dbReference>
<name>A0A1X7H434_9BACL</name>
<dbReference type="Proteomes" id="UP000192940">
    <property type="component" value="Chromosome I"/>
</dbReference>
<dbReference type="SUPFAM" id="SSF52540">
    <property type="entry name" value="P-loop containing nucleoside triphosphate hydrolases"/>
    <property type="match status" value="1"/>
</dbReference>
<evidence type="ECO:0008006" key="3">
    <source>
        <dbReference type="Google" id="ProtNLM"/>
    </source>
</evidence>
<dbReference type="PANTHER" id="PTHR37816">
    <property type="entry name" value="YALI0E33011P"/>
    <property type="match status" value="1"/>
</dbReference>
<evidence type="ECO:0000313" key="2">
    <source>
        <dbReference type="Proteomes" id="UP000192940"/>
    </source>
</evidence>
<dbReference type="EMBL" id="LT840184">
    <property type="protein sequence ID" value="SMF79512.1"/>
    <property type="molecule type" value="Genomic_DNA"/>
</dbReference>
<dbReference type="InterPro" id="IPR027417">
    <property type="entry name" value="P-loop_NTPase"/>
</dbReference>
<proteinExistence type="predicted"/>
<protein>
    <recommendedName>
        <fullName evidence="3">Adenylate kinase</fullName>
    </recommendedName>
</protein>